<sequence length="262" mass="26622">MLRPLPRRALLLSTVALAVLPLAACGDDDRGGGSARPDVTIKVSAAASLKKALEGYQGHFAAATVAFSFAGSDELAAQIEQGVRPDVFAAANTKLPDALHAKGLVGRPVRFATNRLVVAVPAEGGDVRSFADLGRDGVSLAIGSPTVPVGAYTRTVLGRLSAARRKAIEGNVRSQEPDVAGVVGKLTQGAVDAGFVYRSDVRAAGGRLREIAIPDALQPAVTYGVAVVAGAPHRGQAQAFVDGLVGPDGQAALRAAGLGPKP</sequence>
<feature type="binding site" evidence="4">
    <location>
        <position position="179"/>
    </location>
    <ligand>
        <name>molybdate</name>
        <dbReference type="ChEBI" id="CHEBI:36264"/>
    </ligand>
</feature>
<name>H0E2W3_9ACTN</name>
<evidence type="ECO:0000256" key="3">
    <source>
        <dbReference type="ARBA" id="ARBA00022729"/>
    </source>
</evidence>
<dbReference type="PIRSF" id="PIRSF004846">
    <property type="entry name" value="ModA"/>
    <property type="match status" value="1"/>
</dbReference>
<dbReference type="Pfam" id="PF13531">
    <property type="entry name" value="SBP_bac_11"/>
    <property type="match status" value="1"/>
</dbReference>
<evidence type="ECO:0000313" key="7">
    <source>
        <dbReference type="Proteomes" id="UP000005143"/>
    </source>
</evidence>
<keyword evidence="2 4" id="KW-0479">Metal-binding</keyword>
<dbReference type="EMBL" id="AGUD01000052">
    <property type="protein sequence ID" value="EHN11980.1"/>
    <property type="molecule type" value="Genomic_DNA"/>
</dbReference>
<accession>H0E2W3</accession>
<keyword evidence="7" id="KW-1185">Reference proteome</keyword>
<dbReference type="GO" id="GO:0015689">
    <property type="term" value="P:molybdate ion transport"/>
    <property type="evidence" value="ECO:0007669"/>
    <property type="project" value="InterPro"/>
</dbReference>
<reference evidence="6 7" key="1">
    <citation type="journal article" date="2013" name="Biodegradation">
        <title>Quantitative proteomic analysis of ibuprofen-degrading Patulibacter sp. strain I11.</title>
        <authorList>
            <person name="Almeida B."/>
            <person name="Kjeldal H."/>
            <person name="Lolas I."/>
            <person name="Knudsen A.D."/>
            <person name="Carvalho G."/>
            <person name="Nielsen K.L."/>
            <person name="Barreto Crespo M.T."/>
            <person name="Stensballe A."/>
            <person name="Nielsen J.L."/>
        </authorList>
    </citation>
    <scope>NUCLEOTIDE SEQUENCE [LARGE SCALE GENOMIC DNA]</scope>
    <source>
        <strain evidence="6 7">I11</strain>
    </source>
</reference>
<dbReference type="GO" id="GO:0046872">
    <property type="term" value="F:metal ion binding"/>
    <property type="evidence" value="ECO:0007669"/>
    <property type="project" value="UniProtKB-KW"/>
</dbReference>
<feature type="chain" id="PRO_5038717723" evidence="5">
    <location>
        <begin position="19"/>
        <end position="262"/>
    </location>
</feature>
<feature type="signal peptide" evidence="5">
    <location>
        <begin position="1"/>
        <end position="18"/>
    </location>
</feature>
<evidence type="ECO:0000256" key="1">
    <source>
        <dbReference type="ARBA" id="ARBA00009175"/>
    </source>
</evidence>
<evidence type="ECO:0000256" key="4">
    <source>
        <dbReference type="PIRSR" id="PIRSR004846-1"/>
    </source>
</evidence>
<dbReference type="Gene3D" id="3.40.190.10">
    <property type="entry name" value="Periplasmic binding protein-like II"/>
    <property type="match status" value="2"/>
</dbReference>
<evidence type="ECO:0000313" key="6">
    <source>
        <dbReference type="EMBL" id="EHN11980.1"/>
    </source>
</evidence>
<proteinExistence type="inferred from homology"/>
<feature type="binding site" evidence="4">
    <location>
        <position position="197"/>
    </location>
    <ligand>
        <name>molybdate</name>
        <dbReference type="ChEBI" id="CHEBI:36264"/>
    </ligand>
</feature>
<evidence type="ECO:0000256" key="2">
    <source>
        <dbReference type="ARBA" id="ARBA00022723"/>
    </source>
</evidence>
<dbReference type="InterPro" id="IPR005950">
    <property type="entry name" value="ModA"/>
</dbReference>
<organism evidence="6 7">
    <name type="scientific">Patulibacter medicamentivorans</name>
    <dbReference type="NCBI Taxonomy" id="1097667"/>
    <lineage>
        <taxon>Bacteria</taxon>
        <taxon>Bacillati</taxon>
        <taxon>Actinomycetota</taxon>
        <taxon>Thermoleophilia</taxon>
        <taxon>Solirubrobacterales</taxon>
        <taxon>Patulibacteraceae</taxon>
        <taxon>Patulibacter</taxon>
    </lineage>
</organism>
<dbReference type="GO" id="GO:0030973">
    <property type="term" value="F:molybdate ion binding"/>
    <property type="evidence" value="ECO:0007669"/>
    <property type="project" value="TreeGrafter"/>
</dbReference>
<feature type="binding site" evidence="4">
    <location>
        <position position="48"/>
    </location>
    <ligand>
        <name>molybdate</name>
        <dbReference type="ChEBI" id="CHEBI:36264"/>
    </ligand>
</feature>
<dbReference type="SUPFAM" id="SSF53850">
    <property type="entry name" value="Periplasmic binding protein-like II"/>
    <property type="match status" value="1"/>
</dbReference>
<dbReference type="PANTHER" id="PTHR30632:SF0">
    <property type="entry name" value="SULFATE-BINDING PROTEIN"/>
    <property type="match status" value="1"/>
</dbReference>
<protein>
    <submittedName>
        <fullName evidence="6">Molybdenum ABC transporter periplasmic molybdenum-binding protein ModA (TC 3.A.1.8.1)</fullName>
    </submittedName>
</protein>
<dbReference type="Proteomes" id="UP000005143">
    <property type="component" value="Unassembled WGS sequence"/>
</dbReference>
<evidence type="ECO:0000256" key="5">
    <source>
        <dbReference type="SAM" id="SignalP"/>
    </source>
</evidence>
<gene>
    <name evidence="6" type="ORF">PAI11_11280</name>
</gene>
<dbReference type="PANTHER" id="PTHR30632">
    <property type="entry name" value="MOLYBDATE-BINDING PERIPLASMIC PROTEIN"/>
    <property type="match status" value="1"/>
</dbReference>
<dbReference type="AlphaFoldDB" id="H0E2W3"/>
<dbReference type="NCBIfam" id="TIGR01256">
    <property type="entry name" value="modA"/>
    <property type="match status" value="1"/>
</dbReference>
<keyword evidence="3 5" id="KW-0732">Signal</keyword>
<comment type="similarity">
    <text evidence="1">Belongs to the bacterial solute-binding protein ModA family.</text>
</comment>
<dbReference type="RefSeq" id="WP_007571888.1">
    <property type="nucleotide sequence ID" value="NZ_AGUD01000052.1"/>
</dbReference>
<dbReference type="InterPro" id="IPR050682">
    <property type="entry name" value="ModA/WtpA"/>
</dbReference>
<keyword evidence="4" id="KW-0500">Molybdenum</keyword>
<feature type="binding site" evidence="4">
    <location>
        <position position="72"/>
    </location>
    <ligand>
        <name>molybdate</name>
        <dbReference type="ChEBI" id="CHEBI:36264"/>
    </ligand>
</feature>
<comment type="caution">
    <text evidence="6">The sequence shown here is derived from an EMBL/GenBank/DDBJ whole genome shotgun (WGS) entry which is preliminary data.</text>
</comment>